<gene>
    <name evidence="1" type="ORF">QFZ22_003621</name>
</gene>
<comment type="caution">
    <text evidence="1">The sequence shown here is derived from an EMBL/GenBank/DDBJ whole genome shotgun (WGS) entry which is preliminary data.</text>
</comment>
<dbReference type="RefSeq" id="WP_373430952.1">
    <property type="nucleotide sequence ID" value="NZ_JAUSYQ010000002.1"/>
</dbReference>
<dbReference type="EMBL" id="JAUSZV010000005">
    <property type="protein sequence ID" value="MDQ0907636.1"/>
    <property type="molecule type" value="Genomic_DNA"/>
</dbReference>
<organism evidence="1 2">
    <name type="scientific">Streptomyces canus</name>
    <dbReference type="NCBI Taxonomy" id="58343"/>
    <lineage>
        <taxon>Bacteria</taxon>
        <taxon>Bacillati</taxon>
        <taxon>Actinomycetota</taxon>
        <taxon>Actinomycetes</taxon>
        <taxon>Kitasatosporales</taxon>
        <taxon>Streptomycetaceae</taxon>
        <taxon>Streptomyces</taxon>
        <taxon>Streptomyces aurantiacus group</taxon>
    </lineage>
</organism>
<dbReference type="Proteomes" id="UP001234216">
    <property type="component" value="Unassembled WGS sequence"/>
</dbReference>
<protein>
    <submittedName>
        <fullName evidence="1">Uncharacterized protein</fullName>
    </submittedName>
</protein>
<dbReference type="AlphaFoldDB" id="A0AAW8FBY0"/>
<evidence type="ECO:0000313" key="2">
    <source>
        <dbReference type="Proteomes" id="UP001234216"/>
    </source>
</evidence>
<evidence type="ECO:0000313" key="1">
    <source>
        <dbReference type="EMBL" id="MDQ0907636.1"/>
    </source>
</evidence>
<accession>A0AAW8FBY0</accession>
<reference evidence="1" key="1">
    <citation type="submission" date="2023-07" db="EMBL/GenBank/DDBJ databases">
        <title>Comparative genomics of wheat-associated soil bacteria to identify genetic determinants of phenazine resistance.</title>
        <authorList>
            <person name="Mouncey N."/>
        </authorList>
    </citation>
    <scope>NUCLEOTIDE SEQUENCE</scope>
    <source>
        <strain evidence="1">V4I22</strain>
    </source>
</reference>
<proteinExistence type="predicted"/>
<name>A0AAW8FBY0_9ACTN</name>
<sequence length="73" mass="7599">MAAPPYPLALRATARLAAAATAGAPGARRALREVVVRLPAALARRRPLPPHVEAATRLLERHAPARPSGRGPA</sequence>